<dbReference type="OrthoDB" id="3046318at2759"/>
<dbReference type="Gene3D" id="1.20.1070.10">
    <property type="entry name" value="Rhodopsin 7-helix transmembrane proteins"/>
    <property type="match status" value="1"/>
</dbReference>
<feature type="transmembrane region" description="Helical" evidence="1">
    <location>
        <begin position="243"/>
        <end position="262"/>
    </location>
</feature>
<feature type="transmembrane region" description="Helical" evidence="1">
    <location>
        <begin position="218"/>
        <end position="237"/>
    </location>
</feature>
<keyword evidence="1" id="KW-1133">Transmembrane helix</keyword>
<name>A0A8E2DS56_9APHY</name>
<feature type="transmembrane region" description="Helical" evidence="1">
    <location>
        <begin position="6"/>
        <end position="29"/>
    </location>
</feature>
<evidence type="ECO:0000313" key="2">
    <source>
        <dbReference type="EMBL" id="OCH94677.1"/>
    </source>
</evidence>
<feature type="transmembrane region" description="Helical" evidence="1">
    <location>
        <begin position="164"/>
        <end position="192"/>
    </location>
</feature>
<keyword evidence="3" id="KW-1185">Reference proteome</keyword>
<proteinExistence type="predicted"/>
<sequence>MQDRVLPIAYFVLQLLGGHIGLPLLVLTFLLSRKVPRRPTVINLCIVWILYSVTYCLSLYGRNNFKSNPPQQLCFVQAAMVHGAPCMAVVAVLIVVVKIWSTFYEPWKSIHLDRLPQWAKSCAILLPPYVVFAVFSIIAGIMGMRRPESIYVSNHIYCTTDINALYWATPLFCGIVLLGITGFEVAIILRYYKGWRLIKKLSPDAETRAKEISPWVRAAIFFLNSWLALGVSITFMAQAENPLLYIVQALLPLVAFLICGLLQKDILQAWFTDDKLDGVPETSARHTVRHAGISPAESIFVITISSVAATSPVYTISSCGAIECVV</sequence>
<feature type="transmembrane region" description="Helical" evidence="1">
    <location>
        <begin position="41"/>
        <end position="60"/>
    </location>
</feature>
<evidence type="ECO:0000313" key="3">
    <source>
        <dbReference type="Proteomes" id="UP000250043"/>
    </source>
</evidence>
<keyword evidence="1" id="KW-0472">Membrane</keyword>
<dbReference type="Proteomes" id="UP000250043">
    <property type="component" value="Unassembled WGS sequence"/>
</dbReference>
<dbReference type="EMBL" id="KV722341">
    <property type="protein sequence ID" value="OCH94677.1"/>
    <property type="molecule type" value="Genomic_DNA"/>
</dbReference>
<dbReference type="AlphaFoldDB" id="A0A8E2DS56"/>
<reference evidence="2 3" key="1">
    <citation type="submission" date="2016-07" db="EMBL/GenBank/DDBJ databases">
        <title>Draft genome of the white-rot fungus Obba rivulosa 3A-2.</title>
        <authorList>
            <consortium name="DOE Joint Genome Institute"/>
            <person name="Miettinen O."/>
            <person name="Riley R."/>
            <person name="Acob R."/>
            <person name="Barry K."/>
            <person name="Cullen D."/>
            <person name="De Vries R."/>
            <person name="Hainaut M."/>
            <person name="Hatakka A."/>
            <person name="Henrissat B."/>
            <person name="Hilden K."/>
            <person name="Kuo R."/>
            <person name="Labutti K."/>
            <person name="Lipzen A."/>
            <person name="Makela M.R."/>
            <person name="Sandor L."/>
            <person name="Spatafora J.W."/>
            <person name="Grigoriev I.V."/>
            <person name="Hibbett D.S."/>
        </authorList>
    </citation>
    <scope>NUCLEOTIDE SEQUENCE [LARGE SCALE GENOMIC DNA]</scope>
    <source>
        <strain evidence="2 3">3A-2</strain>
    </source>
</reference>
<organism evidence="2 3">
    <name type="scientific">Obba rivulosa</name>
    <dbReference type="NCBI Taxonomy" id="1052685"/>
    <lineage>
        <taxon>Eukaryota</taxon>
        <taxon>Fungi</taxon>
        <taxon>Dikarya</taxon>
        <taxon>Basidiomycota</taxon>
        <taxon>Agaricomycotina</taxon>
        <taxon>Agaricomycetes</taxon>
        <taxon>Polyporales</taxon>
        <taxon>Gelatoporiaceae</taxon>
        <taxon>Obba</taxon>
    </lineage>
</organism>
<accession>A0A8E2DS56</accession>
<protein>
    <submittedName>
        <fullName evidence="2">Uncharacterized protein</fullName>
    </submittedName>
</protein>
<feature type="transmembrane region" description="Helical" evidence="1">
    <location>
        <begin position="122"/>
        <end position="144"/>
    </location>
</feature>
<evidence type="ECO:0000256" key="1">
    <source>
        <dbReference type="SAM" id="Phobius"/>
    </source>
</evidence>
<gene>
    <name evidence="2" type="ORF">OBBRIDRAFT_746913</name>
</gene>
<keyword evidence="1" id="KW-0812">Transmembrane</keyword>
<feature type="transmembrane region" description="Helical" evidence="1">
    <location>
        <begin position="80"/>
        <end position="101"/>
    </location>
</feature>